<protein>
    <submittedName>
        <fullName evidence="2">CSON014253 protein</fullName>
    </submittedName>
</protein>
<feature type="region of interest" description="Disordered" evidence="1">
    <location>
        <begin position="85"/>
        <end position="107"/>
    </location>
</feature>
<organism evidence="2">
    <name type="scientific">Culicoides sonorensis</name>
    <name type="common">Biting midge</name>
    <dbReference type="NCBI Taxonomy" id="179676"/>
    <lineage>
        <taxon>Eukaryota</taxon>
        <taxon>Metazoa</taxon>
        <taxon>Ecdysozoa</taxon>
        <taxon>Arthropoda</taxon>
        <taxon>Hexapoda</taxon>
        <taxon>Insecta</taxon>
        <taxon>Pterygota</taxon>
        <taxon>Neoptera</taxon>
        <taxon>Endopterygota</taxon>
        <taxon>Diptera</taxon>
        <taxon>Nematocera</taxon>
        <taxon>Chironomoidea</taxon>
        <taxon>Ceratopogonidae</taxon>
        <taxon>Ceratopogoninae</taxon>
        <taxon>Culicoides</taxon>
        <taxon>Monoculicoides</taxon>
    </lineage>
</organism>
<accession>A0A336MAA1</accession>
<feature type="region of interest" description="Disordered" evidence="1">
    <location>
        <begin position="19"/>
        <end position="53"/>
    </location>
</feature>
<reference evidence="2" key="1">
    <citation type="submission" date="2018-07" db="EMBL/GenBank/DDBJ databases">
        <authorList>
            <person name="Quirk P.G."/>
            <person name="Krulwich T.A."/>
        </authorList>
    </citation>
    <scope>NUCLEOTIDE SEQUENCE</scope>
</reference>
<sequence length="209" mass="21707">MCNKRCNLFAKGLIVVDDRSNDSSGAESDDSSGGDSPGPVLGPSQLTQSNLHNFNGSLNSNSNFVISTNSSMPNNTLSMPSLQLTTTTQTQANTSTSSQQGQSQKMDTSTIKIPTITATPTLSGNGVIYPAAALANLPQDVLVQLVQSGQLQIHTDADSGHQYITIPIPLHQASSANASSSASSKNVKSVNGSGDLTTVLNVKTEINND</sequence>
<feature type="compositionally biased region" description="Low complexity" evidence="1">
    <location>
        <begin position="33"/>
        <end position="53"/>
    </location>
</feature>
<evidence type="ECO:0000256" key="1">
    <source>
        <dbReference type="SAM" id="MobiDB-lite"/>
    </source>
</evidence>
<dbReference type="EMBL" id="UFQT01000782">
    <property type="protein sequence ID" value="SSX27195.1"/>
    <property type="molecule type" value="Genomic_DNA"/>
</dbReference>
<gene>
    <name evidence="2" type="primary">CSON014253</name>
</gene>
<dbReference type="VEuPathDB" id="VectorBase:CSON014253"/>
<name>A0A336MAA1_CULSO</name>
<dbReference type="OMA" id="VAIVVWH"/>
<dbReference type="AlphaFoldDB" id="A0A336MAA1"/>
<proteinExistence type="predicted"/>
<evidence type="ECO:0000313" key="2">
    <source>
        <dbReference type="EMBL" id="SSX27195.1"/>
    </source>
</evidence>